<evidence type="ECO:0000313" key="1">
    <source>
        <dbReference type="EMBL" id="EHL18907.1"/>
    </source>
</evidence>
<proteinExistence type="predicted"/>
<dbReference type="EMBL" id="AFZG01000036">
    <property type="protein sequence ID" value="EHL18907.1"/>
    <property type="molecule type" value="Genomic_DNA"/>
</dbReference>
<gene>
    <name evidence="1" type="ORF">HMPREF9628_01959</name>
</gene>
<organism evidence="1 2">
    <name type="scientific">Peptoanaerobacter stomatis</name>
    <dbReference type="NCBI Taxonomy" id="796937"/>
    <lineage>
        <taxon>Bacteria</taxon>
        <taxon>Bacillati</taxon>
        <taxon>Bacillota</taxon>
        <taxon>Clostridia</taxon>
        <taxon>Peptostreptococcales</taxon>
        <taxon>Filifactoraceae</taxon>
        <taxon>Peptoanaerobacter</taxon>
    </lineage>
</organism>
<dbReference type="Proteomes" id="UP000003379">
    <property type="component" value="Unassembled WGS sequence"/>
</dbReference>
<feature type="non-terminal residue" evidence="1">
    <location>
        <position position="1"/>
    </location>
</feature>
<comment type="caution">
    <text evidence="1">The sequence shown here is derived from an EMBL/GenBank/DDBJ whole genome shotgun (WGS) entry which is preliminary data.</text>
</comment>
<dbReference type="AlphaFoldDB" id="G9XDT6"/>
<protein>
    <submittedName>
        <fullName evidence="1">Uncharacterized protein</fullName>
    </submittedName>
</protein>
<sequence>RSNRAKRRPNILEPSKKVIDRIIEKQDSQVDISAGATIYK</sequence>
<accession>G9XDT6</accession>
<name>G9XDT6_9FIRM</name>
<dbReference type="HOGENOM" id="CLU_3281515_0_0_9"/>
<reference evidence="1 2" key="1">
    <citation type="submission" date="2011-08" db="EMBL/GenBank/DDBJ databases">
        <title>The Genome Sequence of Eubacteriaceae bacterium CM5.</title>
        <authorList>
            <consortium name="The Broad Institute Genome Sequencing Platform"/>
            <person name="Earl A."/>
            <person name="Ward D."/>
            <person name="Feldgarden M."/>
            <person name="Gevers D."/>
            <person name="Sizova M."/>
            <person name="Hazen A."/>
            <person name="Epstein S."/>
            <person name="Young S.K."/>
            <person name="Zeng Q."/>
            <person name="Gargeya S."/>
            <person name="Fitzgerald M."/>
            <person name="Haas B."/>
            <person name="Abouelleil A."/>
            <person name="Alvarado L."/>
            <person name="Arachchi H.M."/>
            <person name="Berlin A."/>
            <person name="Brown A."/>
            <person name="Chapman S.B."/>
            <person name="Chen Z."/>
            <person name="Dunbar C."/>
            <person name="Freedman E."/>
            <person name="Gearin G."/>
            <person name="Gellesch M."/>
            <person name="Goldberg J."/>
            <person name="Griggs A."/>
            <person name="Gujja S."/>
            <person name="Heiman D."/>
            <person name="Howarth C."/>
            <person name="Larson L."/>
            <person name="Lui A."/>
            <person name="MacDonald P.J.P."/>
            <person name="Montmayeur A."/>
            <person name="Murphy C."/>
            <person name="Neiman D."/>
            <person name="Pearson M."/>
            <person name="Priest M."/>
            <person name="Roberts A."/>
            <person name="Saif S."/>
            <person name="Shea T."/>
            <person name="Shenoy N."/>
            <person name="Sisk P."/>
            <person name="Stolte C."/>
            <person name="Sykes S."/>
            <person name="Wortman J."/>
            <person name="Nusbaum C."/>
            <person name="Birren B."/>
        </authorList>
    </citation>
    <scope>NUCLEOTIDE SEQUENCE [LARGE SCALE GENOMIC DNA]</scope>
    <source>
        <strain evidence="1 2">CM5</strain>
    </source>
</reference>
<evidence type="ECO:0000313" key="2">
    <source>
        <dbReference type="Proteomes" id="UP000003379"/>
    </source>
</evidence>